<name>A0A4R5VX79_9BURK</name>
<evidence type="ECO:0000256" key="8">
    <source>
        <dbReference type="SAM" id="SignalP"/>
    </source>
</evidence>
<dbReference type="PROSITE" id="PS51257">
    <property type="entry name" value="PROKAR_LIPOPROTEIN"/>
    <property type="match status" value="1"/>
</dbReference>
<comment type="similarity">
    <text evidence="2 7">Belongs to the FKBP-type PPIase family.</text>
</comment>
<sequence length="161" mass="16915">MHPQIKNKLTIAAALVLLALAACDKPETAPSNPVAQAEANKVVALSSKDSVIGSGAEVKNNQQITVHYTGWLYDANAADLHGKKFDSSLKADGSKGNPFTFYVGAHQVIPGWDEGVIGMKVGGKRTLIIPSELGYGERGAGHGLIPKNAALIFDIELVGIK</sequence>
<evidence type="ECO:0000256" key="7">
    <source>
        <dbReference type="RuleBase" id="RU003915"/>
    </source>
</evidence>
<evidence type="ECO:0000256" key="1">
    <source>
        <dbReference type="ARBA" id="ARBA00000971"/>
    </source>
</evidence>
<dbReference type="PROSITE" id="PS50059">
    <property type="entry name" value="FKBP_PPIASE"/>
    <property type="match status" value="1"/>
</dbReference>
<evidence type="ECO:0000259" key="9">
    <source>
        <dbReference type="PROSITE" id="PS50059"/>
    </source>
</evidence>
<dbReference type="InterPro" id="IPR001179">
    <property type="entry name" value="PPIase_FKBP_dom"/>
</dbReference>
<dbReference type="Pfam" id="PF00254">
    <property type="entry name" value="FKBP_C"/>
    <property type="match status" value="1"/>
</dbReference>
<feature type="chain" id="PRO_5020403883" description="Peptidyl-prolyl cis-trans isomerase" evidence="8">
    <location>
        <begin position="22"/>
        <end position="161"/>
    </location>
</feature>
<keyword evidence="4 6" id="KW-0413">Isomerase</keyword>
<dbReference type="GO" id="GO:0003755">
    <property type="term" value="F:peptidyl-prolyl cis-trans isomerase activity"/>
    <property type="evidence" value="ECO:0007669"/>
    <property type="project" value="UniProtKB-UniRule"/>
</dbReference>
<evidence type="ECO:0000256" key="6">
    <source>
        <dbReference type="PROSITE-ProRule" id="PRU00277"/>
    </source>
</evidence>
<evidence type="ECO:0000313" key="11">
    <source>
        <dbReference type="Proteomes" id="UP000294829"/>
    </source>
</evidence>
<dbReference type="Proteomes" id="UP000294829">
    <property type="component" value="Unassembled WGS sequence"/>
</dbReference>
<evidence type="ECO:0000256" key="3">
    <source>
        <dbReference type="ARBA" id="ARBA00023110"/>
    </source>
</evidence>
<evidence type="ECO:0000256" key="5">
    <source>
        <dbReference type="ARBA" id="ARBA00056164"/>
    </source>
</evidence>
<dbReference type="InterPro" id="IPR046357">
    <property type="entry name" value="PPIase_dom_sf"/>
</dbReference>
<evidence type="ECO:0000313" key="10">
    <source>
        <dbReference type="EMBL" id="TDK63793.1"/>
    </source>
</evidence>
<accession>A0A4R5VX79</accession>
<keyword evidence="3 6" id="KW-0697">Rotamase</keyword>
<evidence type="ECO:0000256" key="4">
    <source>
        <dbReference type="ARBA" id="ARBA00023235"/>
    </source>
</evidence>
<keyword evidence="11" id="KW-1185">Reference proteome</keyword>
<reference evidence="10 11" key="1">
    <citation type="submission" date="2019-03" db="EMBL/GenBank/DDBJ databases">
        <title>Sapientia aquatica gen. nov., sp. nov., isolated from a crater lake.</title>
        <authorList>
            <person name="Felfoldi T."/>
            <person name="Szabo A."/>
            <person name="Toth E."/>
            <person name="Schumann P."/>
            <person name="Keki Z."/>
            <person name="Marialigeti K."/>
            <person name="Mathe I."/>
        </authorList>
    </citation>
    <scope>NUCLEOTIDE SEQUENCE [LARGE SCALE GENOMIC DNA]</scope>
    <source>
        <strain evidence="10 11">SA-152</strain>
    </source>
</reference>
<feature type="domain" description="PPIase FKBP-type" evidence="9">
    <location>
        <begin position="61"/>
        <end position="161"/>
    </location>
</feature>
<dbReference type="EMBL" id="SMYL01000008">
    <property type="protein sequence ID" value="TDK63793.1"/>
    <property type="molecule type" value="Genomic_DNA"/>
</dbReference>
<dbReference type="Gene3D" id="3.10.50.40">
    <property type="match status" value="1"/>
</dbReference>
<dbReference type="SUPFAM" id="SSF54534">
    <property type="entry name" value="FKBP-like"/>
    <property type="match status" value="1"/>
</dbReference>
<evidence type="ECO:0000256" key="2">
    <source>
        <dbReference type="ARBA" id="ARBA00006577"/>
    </source>
</evidence>
<keyword evidence="8" id="KW-0732">Signal</keyword>
<dbReference type="PANTHER" id="PTHR43811">
    <property type="entry name" value="FKBP-TYPE PEPTIDYL-PROLYL CIS-TRANS ISOMERASE FKPA"/>
    <property type="match status" value="1"/>
</dbReference>
<dbReference type="AlphaFoldDB" id="A0A4R5VX79"/>
<comment type="caution">
    <text evidence="10">The sequence shown here is derived from an EMBL/GenBank/DDBJ whole genome shotgun (WGS) entry which is preliminary data.</text>
</comment>
<proteinExistence type="inferred from homology"/>
<gene>
    <name evidence="10" type="ORF">E2I14_14625</name>
</gene>
<dbReference type="PANTHER" id="PTHR43811:SF19">
    <property type="entry name" value="39 KDA FK506-BINDING NUCLEAR PROTEIN"/>
    <property type="match status" value="1"/>
</dbReference>
<dbReference type="RefSeq" id="WP_133329824.1">
    <property type="nucleotide sequence ID" value="NZ_SMYL01000008.1"/>
</dbReference>
<comment type="function">
    <text evidence="5">PPIases accelerate the folding of proteins.</text>
</comment>
<dbReference type="OrthoDB" id="280278at2"/>
<comment type="catalytic activity">
    <reaction evidence="1 6 7">
        <text>[protein]-peptidylproline (omega=180) = [protein]-peptidylproline (omega=0)</text>
        <dbReference type="Rhea" id="RHEA:16237"/>
        <dbReference type="Rhea" id="RHEA-COMP:10747"/>
        <dbReference type="Rhea" id="RHEA-COMP:10748"/>
        <dbReference type="ChEBI" id="CHEBI:83833"/>
        <dbReference type="ChEBI" id="CHEBI:83834"/>
        <dbReference type="EC" id="5.2.1.8"/>
    </reaction>
</comment>
<protein>
    <recommendedName>
        <fullName evidence="7">Peptidyl-prolyl cis-trans isomerase</fullName>
        <ecNumber evidence="7">5.2.1.8</ecNumber>
    </recommendedName>
</protein>
<dbReference type="FunFam" id="3.10.50.40:FF:000006">
    <property type="entry name" value="Peptidyl-prolyl cis-trans isomerase"/>
    <property type="match status" value="1"/>
</dbReference>
<organism evidence="10 11">
    <name type="scientific">Sapientia aquatica</name>
    <dbReference type="NCBI Taxonomy" id="1549640"/>
    <lineage>
        <taxon>Bacteria</taxon>
        <taxon>Pseudomonadati</taxon>
        <taxon>Pseudomonadota</taxon>
        <taxon>Betaproteobacteria</taxon>
        <taxon>Burkholderiales</taxon>
        <taxon>Oxalobacteraceae</taxon>
        <taxon>Sapientia</taxon>
    </lineage>
</organism>
<feature type="signal peptide" evidence="8">
    <location>
        <begin position="1"/>
        <end position="21"/>
    </location>
</feature>
<dbReference type="EC" id="5.2.1.8" evidence="7"/>